<protein>
    <recommendedName>
        <fullName evidence="2">PucR C-terminal helix-turn-helix domain-containing protein</fullName>
    </recommendedName>
</protein>
<proteinExistence type="predicted"/>
<accession>A0A1X0DV63</accession>
<dbReference type="Proteomes" id="UP000192566">
    <property type="component" value="Unassembled WGS sequence"/>
</dbReference>
<keyword evidence="4" id="KW-1185">Reference proteome</keyword>
<feature type="region of interest" description="Disordered" evidence="1">
    <location>
        <begin position="74"/>
        <end position="117"/>
    </location>
</feature>
<dbReference type="Pfam" id="PF13556">
    <property type="entry name" value="HTH_30"/>
    <property type="match status" value="1"/>
</dbReference>
<dbReference type="EMBL" id="MVHR01000002">
    <property type="protein sequence ID" value="ORA76208.1"/>
    <property type="molecule type" value="Genomic_DNA"/>
</dbReference>
<evidence type="ECO:0000259" key="2">
    <source>
        <dbReference type="Pfam" id="PF13556"/>
    </source>
</evidence>
<sequence length="117" mass="13285">MVVHRNALLYRIKRIQKLTGLDLLNPSTRAWSTSRPCGPGSILHRPQWSNDGSATTTRGAYLYEHIRRTLGGHHRRCERHRLGHRRRVRAPGSPSGARRRRSARAGPGRVAVARRRG</sequence>
<dbReference type="InterPro" id="IPR025736">
    <property type="entry name" value="PucR_C-HTH_dom"/>
</dbReference>
<reference evidence="3 4" key="1">
    <citation type="submission" date="2017-02" db="EMBL/GenBank/DDBJ databases">
        <title>The new phylogeny of genus Mycobacterium.</title>
        <authorList>
            <person name="Tortoli E."/>
            <person name="Trovato A."/>
            <person name="Cirillo D.M."/>
        </authorList>
    </citation>
    <scope>NUCLEOTIDE SEQUENCE [LARGE SCALE GENOMIC DNA]</scope>
    <source>
        <strain evidence="3 4">DSM 44471</strain>
    </source>
</reference>
<evidence type="ECO:0000313" key="3">
    <source>
        <dbReference type="EMBL" id="ORA76208.1"/>
    </source>
</evidence>
<organism evidence="3 4">
    <name type="scientific">Mycobacterium heidelbergense</name>
    <dbReference type="NCBI Taxonomy" id="53376"/>
    <lineage>
        <taxon>Bacteria</taxon>
        <taxon>Bacillati</taxon>
        <taxon>Actinomycetota</taxon>
        <taxon>Actinomycetes</taxon>
        <taxon>Mycobacteriales</taxon>
        <taxon>Mycobacteriaceae</taxon>
        <taxon>Mycobacterium</taxon>
        <taxon>Mycobacterium simiae complex</taxon>
    </lineage>
</organism>
<feature type="compositionally biased region" description="Basic residues" evidence="1">
    <location>
        <begin position="74"/>
        <end position="89"/>
    </location>
</feature>
<name>A0A1X0DV63_MYCHE</name>
<comment type="caution">
    <text evidence="3">The sequence shown here is derived from an EMBL/GenBank/DDBJ whole genome shotgun (WGS) entry which is preliminary data.</text>
</comment>
<dbReference type="InterPro" id="IPR042070">
    <property type="entry name" value="PucR_C-HTH_sf"/>
</dbReference>
<evidence type="ECO:0000256" key="1">
    <source>
        <dbReference type="SAM" id="MobiDB-lite"/>
    </source>
</evidence>
<dbReference type="Gene3D" id="1.10.10.2840">
    <property type="entry name" value="PucR C-terminal helix-turn-helix domain"/>
    <property type="match status" value="1"/>
</dbReference>
<feature type="domain" description="PucR C-terminal helix-turn-helix" evidence="2">
    <location>
        <begin position="3"/>
        <end position="30"/>
    </location>
</feature>
<gene>
    <name evidence="3" type="ORF">BST25_01295</name>
</gene>
<dbReference type="STRING" id="53376.BST25_01295"/>
<dbReference type="AlphaFoldDB" id="A0A1X0DV63"/>
<evidence type="ECO:0000313" key="4">
    <source>
        <dbReference type="Proteomes" id="UP000192566"/>
    </source>
</evidence>